<dbReference type="PROSITE" id="PS50053">
    <property type="entry name" value="UBIQUITIN_2"/>
    <property type="match status" value="1"/>
</dbReference>
<feature type="domain" description="UBA" evidence="2">
    <location>
        <begin position="426"/>
        <end position="466"/>
    </location>
</feature>
<dbReference type="SUPFAM" id="SSF54236">
    <property type="entry name" value="Ubiquitin-like"/>
    <property type="match status" value="1"/>
</dbReference>
<dbReference type="EMBL" id="HBUF01039176">
    <property type="protein sequence ID" value="CAG6617545.1"/>
    <property type="molecule type" value="Transcribed_RNA"/>
</dbReference>
<dbReference type="InterPro" id="IPR015940">
    <property type="entry name" value="UBA"/>
</dbReference>
<feature type="region of interest" description="Disordered" evidence="1">
    <location>
        <begin position="468"/>
        <end position="494"/>
    </location>
</feature>
<evidence type="ECO:0000259" key="2">
    <source>
        <dbReference type="PROSITE" id="PS50030"/>
    </source>
</evidence>
<dbReference type="PROSITE" id="PS50030">
    <property type="entry name" value="UBA"/>
    <property type="match status" value="3"/>
</dbReference>
<dbReference type="EMBL" id="HBUF01039177">
    <property type="protein sequence ID" value="CAG6617546.1"/>
    <property type="molecule type" value="Transcribed_RNA"/>
</dbReference>
<dbReference type="AlphaFoldDB" id="A0A8D8PXE1"/>
<dbReference type="Gene3D" id="3.10.20.90">
    <property type="entry name" value="Phosphatidylinositol 3-kinase Catalytic Subunit, Chain A, domain 1"/>
    <property type="match status" value="1"/>
</dbReference>
<dbReference type="InterPro" id="IPR009060">
    <property type="entry name" value="UBA-like_sf"/>
</dbReference>
<proteinExistence type="predicted"/>
<dbReference type="InterPro" id="IPR029071">
    <property type="entry name" value="Ubiquitin-like_domsf"/>
</dbReference>
<dbReference type="PANTHER" id="PTHR12948">
    <property type="entry name" value="NEDD8 ULTIMATE BUSTER-1 BS4 PROTEIN"/>
    <property type="match status" value="1"/>
</dbReference>
<feature type="domain" description="UBA" evidence="2">
    <location>
        <begin position="493"/>
        <end position="533"/>
    </location>
</feature>
<name>A0A8D8PXE1_9HEMI</name>
<dbReference type="SMART" id="SM00165">
    <property type="entry name" value="UBA"/>
    <property type="match status" value="3"/>
</dbReference>
<dbReference type="InterPro" id="IPR039749">
    <property type="entry name" value="NUB1"/>
</dbReference>
<sequence>MSDETLDPNIIQVREKLNKDSIKLWLPPYSSDNGTQGNQALQDLSVNISQSLNLEPDKVLPILLYLQDRAVSKLKDQDNFLATGIADLRIKISGKSSPLVNIKISLTSSMAELQKLVAEKLELDPYRIKLISKGTVLNKDKLLIDQGVKAGALLMAVILIENPDEIQNDMDRQKDLQSTFNDIDLLTGSSSLSEDVQIADQSGKNLTLPKEEKKALVTAMVLHEKGRAALEKKDYARALLFLLEADNRFNLCNSSLLNSVDNYAVLNLDIAWCYLCLESVTQLPDGEARLQKSERSLHQSYGANLERLLTIKGSTGNEKALFMRLHLLQGIVAFHQGKMQYSAALLDKAESELKSFKIDDVSLGTIIELGYTEKEARFGLRGAYGNVGEAVELINKRREEKKEAKKKNMEDKKNKKLGYCADGKQYVRSDYVDTLVQMGFIRSIVIEALRESNNVMSSAVNLLETEAEELSSRSMQPGTSRGVETDSSKTRNGLSPELLEQISSLGFDARMVEHALKKNNFNLEKSVEELLNCDGILEGVNLDELPLADLLPSKQHREQDEEDGALARLTDDIRDSASKDYFDLDFDLEETFLVKYKSLMNNN</sequence>
<protein>
    <submittedName>
        <fullName evidence="4">NEDD8 ultimate buster 1</fullName>
    </submittedName>
</protein>
<evidence type="ECO:0000256" key="1">
    <source>
        <dbReference type="SAM" id="MobiDB-lite"/>
    </source>
</evidence>
<feature type="domain" description="Ubiquitin-like" evidence="3">
    <location>
        <begin position="86"/>
        <end position="158"/>
    </location>
</feature>
<dbReference type="SUPFAM" id="SSF46934">
    <property type="entry name" value="UBA-like"/>
    <property type="match status" value="2"/>
</dbReference>
<dbReference type="CDD" id="cd14291">
    <property type="entry name" value="UBA1_NUB1_like"/>
    <property type="match status" value="1"/>
</dbReference>
<dbReference type="InterPro" id="IPR000626">
    <property type="entry name" value="Ubiquitin-like_dom"/>
</dbReference>
<dbReference type="Pfam" id="PF18037">
    <property type="entry name" value="Ubiquitin_5"/>
    <property type="match status" value="1"/>
</dbReference>
<dbReference type="InterPro" id="IPR041207">
    <property type="entry name" value="NUB1_ubiquitin-like_dom"/>
</dbReference>
<evidence type="ECO:0000313" key="4">
    <source>
        <dbReference type="EMBL" id="CAG6617545.1"/>
    </source>
</evidence>
<reference evidence="4" key="1">
    <citation type="submission" date="2021-05" db="EMBL/GenBank/DDBJ databases">
        <authorList>
            <person name="Alioto T."/>
            <person name="Alioto T."/>
            <person name="Gomez Garrido J."/>
        </authorList>
    </citation>
    <scope>NUCLEOTIDE SEQUENCE</scope>
</reference>
<dbReference type="Gene3D" id="1.10.8.10">
    <property type="entry name" value="DNA helicase RuvA subunit, C-terminal domain"/>
    <property type="match status" value="2"/>
</dbReference>
<dbReference type="GO" id="GO:2000058">
    <property type="term" value="P:regulation of ubiquitin-dependent protein catabolic process"/>
    <property type="evidence" value="ECO:0007669"/>
    <property type="project" value="TreeGrafter"/>
</dbReference>
<evidence type="ECO:0000259" key="3">
    <source>
        <dbReference type="PROSITE" id="PS50053"/>
    </source>
</evidence>
<organism evidence="4">
    <name type="scientific">Cacopsylla melanoneura</name>
    <dbReference type="NCBI Taxonomy" id="428564"/>
    <lineage>
        <taxon>Eukaryota</taxon>
        <taxon>Metazoa</taxon>
        <taxon>Ecdysozoa</taxon>
        <taxon>Arthropoda</taxon>
        <taxon>Hexapoda</taxon>
        <taxon>Insecta</taxon>
        <taxon>Pterygota</taxon>
        <taxon>Neoptera</taxon>
        <taxon>Paraneoptera</taxon>
        <taxon>Hemiptera</taxon>
        <taxon>Sternorrhyncha</taxon>
        <taxon>Psylloidea</taxon>
        <taxon>Psyllidae</taxon>
        <taxon>Psyllinae</taxon>
        <taxon>Cacopsylla</taxon>
    </lineage>
</organism>
<feature type="domain" description="UBA" evidence="2">
    <location>
        <begin position="357"/>
        <end position="397"/>
    </location>
</feature>
<dbReference type="PANTHER" id="PTHR12948:SF3">
    <property type="entry name" value="NEDD8 ULTIMATE BUSTER 1"/>
    <property type="match status" value="1"/>
</dbReference>
<accession>A0A8D8PXE1</accession>